<dbReference type="EMBL" id="JAUBYV010000012">
    <property type="protein sequence ID" value="KAK2623750.1"/>
    <property type="molecule type" value="Genomic_DNA"/>
</dbReference>
<feature type="compositionally biased region" description="Basic and acidic residues" evidence="1">
    <location>
        <begin position="345"/>
        <end position="360"/>
    </location>
</feature>
<feature type="compositionally biased region" description="Low complexity" evidence="1">
    <location>
        <begin position="504"/>
        <end position="517"/>
    </location>
</feature>
<organism evidence="2 3">
    <name type="scientific">Diplocarpon rosae</name>
    <dbReference type="NCBI Taxonomy" id="946125"/>
    <lineage>
        <taxon>Eukaryota</taxon>
        <taxon>Fungi</taxon>
        <taxon>Dikarya</taxon>
        <taxon>Ascomycota</taxon>
        <taxon>Pezizomycotina</taxon>
        <taxon>Leotiomycetes</taxon>
        <taxon>Helotiales</taxon>
        <taxon>Drepanopezizaceae</taxon>
        <taxon>Diplocarpon</taxon>
    </lineage>
</organism>
<comment type="caution">
    <text evidence="2">The sequence shown here is derived from an EMBL/GenBank/DDBJ whole genome shotgun (WGS) entry which is preliminary data.</text>
</comment>
<evidence type="ECO:0000313" key="2">
    <source>
        <dbReference type="EMBL" id="KAK2623750.1"/>
    </source>
</evidence>
<accession>A0AAD9SW18</accession>
<proteinExistence type="predicted"/>
<name>A0AAD9SW18_9HELO</name>
<dbReference type="Proteomes" id="UP001285354">
    <property type="component" value="Unassembled WGS sequence"/>
</dbReference>
<dbReference type="AlphaFoldDB" id="A0AAD9SW18"/>
<feature type="compositionally biased region" description="Polar residues" evidence="1">
    <location>
        <begin position="36"/>
        <end position="52"/>
    </location>
</feature>
<feature type="region of interest" description="Disordered" evidence="1">
    <location>
        <begin position="374"/>
        <end position="403"/>
    </location>
</feature>
<gene>
    <name evidence="2" type="ORF">QTJ16_006931</name>
</gene>
<feature type="region of interest" description="Disordered" evidence="1">
    <location>
        <begin position="225"/>
        <end position="360"/>
    </location>
</feature>
<feature type="compositionally biased region" description="Polar residues" evidence="1">
    <location>
        <begin position="520"/>
        <end position="533"/>
    </location>
</feature>
<evidence type="ECO:0000313" key="3">
    <source>
        <dbReference type="Proteomes" id="UP001285354"/>
    </source>
</evidence>
<feature type="compositionally biased region" description="Low complexity" evidence="1">
    <location>
        <begin position="542"/>
        <end position="555"/>
    </location>
</feature>
<sequence>MQIADHVETTPQFQIPRHLHNSQVSDISRAYHGVLNNTESSITPGQSASASIRRQRDEMQAAKKDKEKNCNSGTTAKEEAPETMISASSIHPHPDLIKLSCWIVETWMRSCDAAVAKDRDKDSDSVSIVSVLGTYQERPKLDVEAWKFQKLLINSRGPVFTQGLLGHSSHIHCHHQQNAASRSSITPQNFELGSFFAARIPRSASPKDKANLVDKLLSVLHLRKGGEESKERRSTFEQETLPARHRAKPNMLSLQSSELKNQGRVCKKHFSKERVKRKSSQKQESDSGREEAVYSSNTQRHRAKHSSTSQQEASDSRSNKATHIVNSPRRRVRCAISSEQAKNLKSKEAVRSTDPQRRRVKRESLKIHDIRAGSQRSMGEAVARRRVRREKSDGNAPEVESEACQISMDAQSPDIGLIRSNYNSATSTFTDSKSNDEYVKEAGQRCYESTESVLSGRLSAINLGSITRRFDSPKSVQSLSVRFPESSEIYRIRSPMPRPPWPSGRPSLSRSRISGRPQTKEMTATSRTTSYRSKNLLVNIDSTTLSSHESSSSSEYVKNRDRRRAERNKFVPTSLSKTGKWDTR</sequence>
<reference evidence="2" key="1">
    <citation type="submission" date="2023-06" db="EMBL/GenBank/DDBJ databases">
        <title>Draft genome of Marssonina rosae.</title>
        <authorList>
            <person name="Cheng Q."/>
        </authorList>
    </citation>
    <scope>NUCLEOTIDE SEQUENCE</scope>
    <source>
        <strain evidence="2">R4</strain>
    </source>
</reference>
<feature type="compositionally biased region" description="Basic and acidic residues" evidence="1">
    <location>
        <begin position="54"/>
        <end position="69"/>
    </location>
</feature>
<protein>
    <submittedName>
        <fullName evidence="2">Uncharacterized protein</fullName>
    </submittedName>
</protein>
<feature type="compositionally biased region" description="Basic and acidic residues" evidence="1">
    <location>
        <begin position="281"/>
        <end position="292"/>
    </location>
</feature>
<feature type="compositionally biased region" description="Basic residues" evidence="1">
    <location>
        <begin position="265"/>
        <end position="280"/>
    </location>
</feature>
<feature type="compositionally biased region" description="Basic and acidic residues" evidence="1">
    <location>
        <begin position="225"/>
        <end position="236"/>
    </location>
</feature>
<feature type="compositionally biased region" description="Basic and acidic residues" evidence="1">
    <location>
        <begin position="557"/>
        <end position="569"/>
    </location>
</feature>
<keyword evidence="3" id="KW-1185">Reference proteome</keyword>
<feature type="region of interest" description="Disordered" evidence="1">
    <location>
        <begin position="36"/>
        <end position="82"/>
    </location>
</feature>
<evidence type="ECO:0000256" key="1">
    <source>
        <dbReference type="SAM" id="MobiDB-lite"/>
    </source>
</evidence>
<feature type="region of interest" description="Disordered" evidence="1">
    <location>
        <begin position="491"/>
        <end position="584"/>
    </location>
</feature>